<keyword evidence="1 7" id="KW-1003">Cell membrane</keyword>
<evidence type="ECO:0000256" key="2">
    <source>
        <dbReference type="ARBA" id="ARBA00022692"/>
    </source>
</evidence>
<dbReference type="GO" id="GO:0008932">
    <property type="term" value="F:lytic endotransglycosylase activity"/>
    <property type="evidence" value="ECO:0007669"/>
    <property type="project" value="UniProtKB-UniRule"/>
</dbReference>
<protein>
    <recommendedName>
        <fullName evidence="7">Endolytic murein transglycosylase</fullName>
        <ecNumber evidence="7">4.2.2.29</ecNumber>
    </recommendedName>
    <alternativeName>
        <fullName evidence="7">Peptidoglycan lytic transglycosylase</fullName>
    </alternativeName>
    <alternativeName>
        <fullName evidence="7">Peptidoglycan polymerization terminase</fullName>
    </alternativeName>
</protein>
<comment type="catalytic activity">
    <reaction evidence="7">
        <text>a peptidoglycan chain = a peptidoglycan chain with N-acetyl-1,6-anhydromuramyl-[peptide] at the reducing end + a peptidoglycan chain with N-acetylglucosamine at the non-reducing end.</text>
        <dbReference type="EC" id="4.2.2.29"/>
    </reaction>
</comment>
<evidence type="ECO:0000256" key="1">
    <source>
        <dbReference type="ARBA" id="ARBA00022475"/>
    </source>
</evidence>
<proteinExistence type="inferred from homology"/>
<dbReference type="InterPro" id="IPR003770">
    <property type="entry name" value="MLTG-like"/>
</dbReference>
<dbReference type="Gene3D" id="3.30.160.60">
    <property type="entry name" value="Classic Zinc Finger"/>
    <property type="match status" value="1"/>
</dbReference>
<dbReference type="NCBIfam" id="TIGR00247">
    <property type="entry name" value="endolytic transglycosylase MltG"/>
    <property type="match status" value="1"/>
</dbReference>
<dbReference type="CDD" id="cd08010">
    <property type="entry name" value="MltG_like"/>
    <property type="match status" value="1"/>
</dbReference>
<reference evidence="8" key="2">
    <citation type="journal article" date="2021" name="PeerJ">
        <title>Extensive microbial diversity within the chicken gut microbiome revealed by metagenomics and culture.</title>
        <authorList>
            <person name="Gilroy R."/>
            <person name="Ravi A."/>
            <person name="Getino M."/>
            <person name="Pursley I."/>
            <person name="Horton D.L."/>
            <person name="Alikhan N.F."/>
            <person name="Baker D."/>
            <person name="Gharbi K."/>
            <person name="Hall N."/>
            <person name="Watson M."/>
            <person name="Adriaenssens E.M."/>
            <person name="Foster-Nyarko E."/>
            <person name="Jarju S."/>
            <person name="Secka A."/>
            <person name="Antonio M."/>
            <person name="Oren A."/>
            <person name="Chaudhuri R.R."/>
            <person name="La Ragione R."/>
            <person name="Hildebrand F."/>
            <person name="Pallen M.J."/>
        </authorList>
    </citation>
    <scope>NUCLEOTIDE SEQUENCE</scope>
    <source>
        <strain evidence="8">ChiSxjej2B14-6234</strain>
    </source>
</reference>
<reference evidence="8" key="1">
    <citation type="submission" date="2020-10" db="EMBL/GenBank/DDBJ databases">
        <authorList>
            <person name="Gilroy R."/>
        </authorList>
    </citation>
    <scope>NUCLEOTIDE SEQUENCE</scope>
    <source>
        <strain evidence="8">ChiSxjej2B14-6234</strain>
    </source>
</reference>
<comment type="similarity">
    <text evidence="7">Belongs to the transglycosylase MltG family.</text>
</comment>
<keyword evidence="2 7" id="KW-0812">Transmembrane</keyword>
<evidence type="ECO:0000256" key="4">
    <source>
        <dbReference type="ARBA" id="ARBA00023136"/>
    </source>
</evidence>
<gene>
    <name evidence="7 8" type="primary">mltG</name>
    <name evidence="8" type="ORF">IAB73_02105</name>
</gene>
<dbReference type="GO" id="GO:0071555">
    <property type="term" value="P:cell wall organization"/>
    <property type="evidence" value="ECO:0007669"/>
    <property type="project" value="UniProtKB-KW"/>
</dbReference>
<evidence type="ECO:0000313" key="9">
    <source>
        <dbReference type="Proteomes" id="UP000886887"/>
    </source>
</evidence>
<keyword evidence="4 7" id="KW-0472">Membrane</keyword>
<comment type="function">
    <text evidence="7">Functions as a peptidoglycan terminase that cleaves nascent peptidoglycan strands endolytically to terminate their elongation.</text>
</comment>
<evidence type="ECO:0000256" key="5">
    <source>
        <dbReference type="ARBA" id="ARBA00023239"/>
    </source>
</evidence>
<dbReference type="PANTHER" id="PTHR30518">
    <property type="entry name" value="ENDOLYTIC MUREIN TRANSGLYCOSYLASE"/>
    <property type="match status" value="1"/>
</dbReference>
<evidence type="ECO:0000256" key="6">
    <source>
        <dbReference type="ARBA" id="ARBA00023316"/>
    </source>
</evidence>
<dbReference type="PANTHER" id="PTHR30518:SF2">
    <property type="entry name" value="ENDOLYTIC MUREIN TRANSGLYCOSYLASE"/>
    <property type="match status" value="1"/>
</dbReference>
<keyword evidence="6 7" id="KW-0961">Cell wall biogenesis/degradation</keyword>
<dbReference type="EC" id="4.2.2.29" evidence="7"/>
<sequence length="398" mass="44778">MAKKQKKAPRDYDHKTLHEERSYGFFWYDWIWTVVRPLIVFTASLAIVCGLVLTGWNFVTDRFIGPVSADDETPVAFTVSSGSSLSSVARKLEEAGLIHNHTVFKYVTDFMGKGQLIQSGEYTLSKSMDMMQIMDQLTTGDGKPNTRMITVIPGWTVEDIAAQLFADGVIQSEEEFLNLCKTGEEYADYYFIADVLATSDVSQRKYVLEGYLSPNTYEIYTSATAGDIIEKLLGQTEAAYPATYDERAQELGMTMDDVLTLASMIEREAKTADFTKVSAVFHNRLAQDMTLGSDVTIKYYLNSEKMALTDSDLSVESAYNTYRNKGLPVGPICNPSTDAIVAALYPDEQYRQQGYLYFCSKDPNSGELYFSKTLEEHEAAVAQYRPLWIEYDESRGIE</sequence>
<dbReference type="Proteomes" id="UP000886887">
    <property type="component" value="Unassembled WGS sequence"/>
</dbReference>
<dbReference type="HAMAP" id="MF_02065">
    <property type="entry name" value="MltG"/>
    <property type="match status" value="1"/>
</dbReference>
<accession>A0A9D0Z8L7</accession>
<comment type="subcellular location">
    <subcellularLocation>
        <location evidence="7">Cell membrane</location>
        <topology evidence="7">Single-pass membrane protein</topology>
    </subcellularLocation>
</comment>
<evidence type="ECO:0000313" key="8">
    <source>
        <dbReference type="EMBL" id="HIQ70988.1"/>
    </source>
</evidence>
<dbReference type="Pfam" id="PF02618">
    <property type="entry name" value="YceG"/>
    <property type="match status" value="1"/>
</dbReference>
<keyword evidence="5 7" id="KW-0456">Lyase</keyword>
<evidence type="ECO:0000256" key="3">
    <source>
        <dbReference type="ARBA" id="ARBA00022989"/>
    </source>
</evidence>
<organism evidence="8 9">
    <name type="scientific">Candidatus Onthenecus intestinigallinarum</name>
    <dbReference type="NCBI Taxonomy" id="2840875"/>
    <lineage>
        <taxon>Bacteria</taxon>
        <taxon>Bacillati</taxon>
        <taxon>Bacillota</taxon>
        <taxon>Clostridia</taxon>
        <taxon>Eubacteriales</taxon>
        <taxon>Candidatus Onthenecus</taxon>
    </lineage>
</organism>
<comment type="caution">
    <text evidence="8">The sequence shown here is derived from an EMBL/GenBank/DDBJ whole genome shotgun (WGS) entry which is preliminary data.</text>
</comment>
<dbReference type="GO" id="GO:0009252">
    <property type="term" value="P:peptidoglycan biosynthetic process"/>
    <property type="evidence" value="ECO:0007669"/>
    <property type="project" value="UniProtKB-UniRule"/>
</dbReference>
<evidence type="ECO:0000256" key="7">
    <source>
        <dbReference type="HAMAP-Rule" id="MF_02065"/>
    </source>
</evidence>
<dbReference type="GO" id="GO:0005886">
    <property type="term" value="C:plasma membrane"/>
    <property type="evidence" value="ECO:0007669"/>
    <property type="project" value="UniProtKB-SubCell"/>
</dbReference>
<dbReference type="AlphaFoldDB" id="A0A9D0Z8L7"/>
<dbReference type="EMBL" id="DVFJ01000006">
    <property type="protein sequence ID" value="HIQ70988.1"/>
    <property type="molecule type" value="Genomic_DNA"/>
</dbReference>
<dbReference type="Gene3D" id="3.30.1490.480">
    <property type="entry name" value="Endolytic murein transglycosylase"/>
    <property type="match status" value="1"/>
</dbReference>
<keyword evidence="3 7" id="KW-1133">Transmembrane helix</keyword>
<feature type="transmembrane region" description="Helical" evidence="7">
    <location>
        <begin position="38"/>
        <end position="59"/>
    </location>
</feature>
<feature type="site" description="Important for catalytic activity" evidence="7">
    <location>
        <position position="268"/>
    </location>
</feature>
<name>A0A9D0Z8L7_9FIRM</name>